<dbReference type="EMBL" id="CABWKZ010000002">
    <property type="protein sequence ID" value="VXA53895.1"/>
    <property type="molecule type" value="Genomic_DNA"/>
</dbReference>
<dbReference type="Gene3D" id="1.25.40.10">
    <property type="entry name" value="Tetratricopeptide repeat domain"/>
    <property type="match status" value="1"/>
</dbReference>
<protein>
    <recommendedName>
        <fullName evidence="3">Sel1 repeat family protein</fullName>
    </recommendedName>
</protein>
<gene>
    <name evidence="1" type="ORF">ACI8B_100134</name>
</gene>
<dbReference type="Pfam" id="PF08238">
    <property type="entry name" value="Sel1"/>
    <property type="match status" value="5"/>
</dbReference>
<dbReference type="InterPro" id="IPR050767">
    <property type="entry name" value="Sel1_AlgK"/>
</dbReference>
<dbReference type="PANTHER" id="PTHR11102">
    <property type="entry name" value="SEL-1-LIKE PROTEIN"/>
    <property type="match status" value="1"/>
</dbReference>
<accession>A0A653K1A3</accession>
<dbReference type="PROSITE" id="PS51257">
    <property type="entry name" value="PROKAR_LIPOPROTEIN"/>
    <property type="match status" value="1"/>
</dbReference>
<evidence type="ECO:0000313" key="1">
    <source>
        <dbReference type="EMBL" id="VXA53895.1"/>
    </source>
</evidence>
<dbReference type="PANTHER" id="PTHR11102:SF160">
    <property type="entry name" value="ERAD-ASSOCIATED E3 UBIQUITIN-PROTEIN LIGASE COMPONENT HRD3"/>
    <property type="match status" value="1"/>
</dbReference>
<evidence type="ECO:0000313" key="2">
    <source>
        <dbReference type="Proteomes" id="UP000430404"/>
    </source>
</evidence>
<name>A0A653K1A3_9GAMM</name>
<organism evidence="1 2">
    <name type="scientific">Acinetobacter proteolyticus</name>
    <dbReference type="NCBI Taxonomy" id="1776741"/>
    <lineage>
        <taxon>Bacteria</taxon>
        <taxon>Pseudomonadati</taxon>
        <taxon>Pseudomonadota</taxon>
        <taxon>Gammaproteobacteria</taxon>
        <taxon>Moraxellales</taxon>
        <taxon>Moraxellaceae</taxon>
        <taxon>Acinetobacter</taxon>
    </lineage>
</organism>
<dbReference type="Proteomes" id="UP000430404">
    <property type="component" value="Unassembled WGS sequence"/>
</dbReference>
<dbReference type="InterPro" id="IPR011990">
    <property type="entry name" value="TPR-like_helical_dom_sf"/>
</dbReference>
<evidence type="ECO:0008006" key="3">
    <source>
        <dbReference type="Google" id="ProtNLM"/>
    </source>
</evidence>
<sequence length="284" mass="32810">MKIIFLFLTVILVGCNASNKNDNEKKYAKIYEKYSHHLNELTADELNEYAALLYYKDLTDQAIFSFDEKSDNEIQAIKEKSIKNNKEIEQLFKKAADHGSTLAKVNLAKIYTQAHYEYYNQDIDQQDPNQAPNVVPVIFQLYKEAAENGNADAQFKLGECYTVGWGTTIDYHKAMYWYKKSAQQGNPAAMNNIGMLYQRGFGVEKNGEISTGWYIKAANLGYSLAQHNMFQNYYNGQNGLPENEEKAMKWREMCSYRSEEIPIQPVFDLDFNITETYPNKCKKD</sequence>
<dbReference type="SUPFAM" id="SSF81901">
    <property type="entry name" value="HCP-like"/>
    <property type="match status" value="1"/>
</dbReference>
<reference evidence="1 2" key="1">
    <citation type="submission" date="2019-10" db="EMBL/GenBank/DDBJ databases">
        <authorList>
            <person name="Karimi E."/>
        </authorList>
    </citation>
    <scope>NUCLEOTIDE SEQUENCE [LARGE SCALE GENOMIC DNA]</scope>
    <source>
        <strain evidence="1">Acinetobacter sp. 8BE</strain>
    </source>
</reference>
<proteinExistence type="predicted"/>
<dbReference type="InterPro" id="IPR006597">
    <property type="entry name" value="Sel1-like"/>
</dbReference>
<dbReference type="SMART" id="SM00671">
    <property type="entry name" value="SEL1"/>
    <property type="match status" value="4"/>
</dbReference>
<dbReference type="AlphaFoldDB" id="A0A653K1A3"/>